<name>A0A7X6RZZ1_9STRE</name>
<dbReference type="Proteomes" id="UP000522720">
    <property type="component" value="Unassembled WGS sequence"/>
</dbReference>
<reference evidence="1 2" key="1">
    <citation type="submission" date="2020-04" db="EMBL/GenBank/DDBJ databases">
        <title>MicrobeNet Type strains.</title>
        <authorList>
            <person name="Nicholson A.C."/>
        </authorList>
    </citation>
    <scope>NUCLEOTIDE SEQUENCE [LARGE SCALE GENOMIC DNA]</scope>
    <source>
        <strain evidence="1 2">CCUG 69612</strain>
    </source>
</reference>
<gene>
    <name evidence="1" type="ORF">HF992_02165</name>
</gene>
<dbReference type="EMBL" id="JAAXPR010000003">
    <property type="protein sequence ID" value="NKZ19668.1"/>
    <property type="molecule type" value="Genomic_DNA"/>
</dbReference>
<keyword evidence="2" id="KW-1185">Reference proteome</keyword>
<sequence>MKAIKDLVFQGKQVNWKSLETFGFALEEGKYVYRSSLMNGQFEAVITLGQEGRVVGQLIDTDLGKPLVSSMLETAVRPICMLSL</sequence>
<accession>A0A7X6RZZ1</accession>
<dbReference type="RefSeq" id="WP_168548429.1">
    <property type="nucleotide sequence ID" value="NZ_JAAXPR010000003.1"/>
</dbReference>
<proteinExistence type="predicted"/>
<organism evidence="1 2">
    <name type="scientific">Streptococcus ovuberis</name>
    <dbReference type="NCBI Taxonomy" id="1936207"/>
    <lineage>
        <taxon>Bacteria</taxon>
        <taxon>Bacillati</taxon>
        <taxon>Bacillota</taxon>
        <taxon>Bacilli</taxon>
        <taxon>Lactobacillales</taxon>
        <taxon>Streptococcaceae</taxon>
        <taxon>Streptococcus</taxon>
    </lineage>
</organism>
<dbReference type="AlphaFoldDB" id="A0A7X6RZZ1"/>
<evidence type="ECO:0000313" key="1">
    <source>
        <dbReference type="EMBL" id="NKZ19668.1"/>
    </source>
</evidence>
<evidence type="ECO:0000313" key="2">
    <source>
        <dbReference type="Proteomes" id="UP000522720"/>
    </source>
</evidence>
<protein>
    <submittedName>
        <fullName evidence="1">Uncharacterized protein</fullName>
    </submittedName>
</protein>
<comment type="caution">
    <text evidence="1">The sequence shown here is derived from an EMBL/GenBank/DDBJ whole genome shotgun (WGS) entry which is preliminary data.</text>
</comment>